<dbReference type="RefSeq" id="WP_064626892.1">
    <property type="nucleotide sequence ID" value="NZ_JAHGUI010000148.1"/>
</dbReference>
<gene>
    <name evidence="2" type="ORF">PL14_18580</name>
</gene>
<dbReference type="EMBL" id="JAHGUI010000148">
    <property type="protein sequence ID" value="MBT2920671.1"/>
    <property type="molecule type" value="Genomic_DNA"/>
</dbReference>
<dbReference type="AlphaFoldDB" id="A0ABD4QZK5"/>
<keyword evidence="1" id="KW-0472">Membrane</keyword>
<dbReference type="Proteomes" id="UP000078309">
    <property type="component" value="Unassembled WGS sequence"/>
</dbReference>
<reference evidence="2 3" key="1">
    <citation type="journal article" date="2017" name="J. Fish Dis.">
        <title>Comparative assessment of Vibrio virulence in marine fish larvae.</title>
        <authorList>
            <person name="Ronneseth A."/>
            <person name="Castillo D."/>
            <person name="D'Alvise P."/>
            <person name="Tonnesen O."/>
            <person name="Haugland G."/>
            <person name="Grotkjaer T."/>
            <person name="Engell-Sorensen K."/>
            <person name="Norremark L."/>
            <person name="Bergh O."/>
            <person name="Wergeland H.I."/>
            <person name="Gram L."/>
        </authorList>
    </citation>
    <scope>NUCLEOTIDE SEQUENCE [LARGE SCALE GENOMIC DNA]</scope>
    <source>
        <strain evidence="2 3">90-11-286</strain>
    </source>
</reference>
<feature type="transmembrane region" description="Helical" evidence="1">
    <location>
        <begin position="12"/>
        <end position="31"/>
    </location>
</feature>
<evidence type="ECO:0000313" key="3">
    <source>
        <dbReference type="Proteomes" id="UP000078309"/>
    </source>
</evidence>
<organism evidence="2 3">
    <name type="scientific">Vibrio anguillarum</name>
    <name type="common">Listonella anguillarum</name>
    <dbReference type="NCBI Taxonomy" id="55601"/>
    <lineage>
        <taxon>Bacteria</taxon>
        <taxon>Pseudomonadati</taxon>
        <taxon>Pseudomonadota</taxon>
        <taxon>Gammaproteobacteria</taxon>
        <taxon>Vibrionales</taxon>
        <taxon>Vibrionaceae</taxon>
        <taxon>Vibrio</taxon>
    </lineage>
</organism>
<protein>
    <submittedName>
        <fullName evidence="2">Uncharacterized protein</fullName>
    </submittedName>
</protein>
<keyword evidence="1" id="KW-0812">Transmembrane</keyword>
<proteinExistence type="predicted"/>
<sequence length="196" mass="21512">MTLEDIRNLAQITQAVAVSFGAVVASIWAIYTFMALRAKSKAELELVKLEVELEKTRKELSSQPMIKVEVTPRAVRDSKGALFGIVLSIKLENTGNVFEFVDLKASSLHAQLCDSNVETIVGSFARINRSVEGLALWSGECAYEEVFIPAKDEGLYIVNCSFVVSQESNDCITSQANRNGDYSLSFGSGLYFSTYA</sequence>
<evidence type="ECO:0000256" key="1">
    <source>
        <dbReference type="SAM" id="Phobius"/>
    </source>
</evidence>
<accession>A0ABD4QZK5</accession>
<name>A0ABD4QZK5_VIBAN</name>
<evidence type="ECO:0000313" key="2">
    <source>
        <dbReference type="EMBL" id="MBT2920671.1"/>
    </source>
</evidence>
<comment type="caution">
    <text evidence="2">The sequence shown here is derived from an EMBL/GenBank/DDBJ whole genome shotgun (WGS) entry which is preliminary data.</text>
</comment>
<keyword evidence="1" id="KW-1133">Transmembrane helix</keyword>